<dbReference type="Gene3D" id="3.30.300.20">
    <property type="match status" value="1"/>
</dbReference>
<sequence>MTHITVLGKTIDEAIANAMNELQTTREKLSYRILEEPQKGFLGIIGSKPAKIEAHVLPDPVEVAQSFLEETVRLMGQETTINKTESKDRILFELSNSEDAGRLIGKRGQTLEALEYLTNLVCNRHDQSYRRLELDIGNYRERRKQTLEQLAIRVAKKAKDTQKSCPLEAMNALERKIVHERLKSVSGVVTESEGKGANRHIVIKPQ</sequence>
<dbReference type="eggNOG" id="COG1847">
    <property type="taxonomic scope" value="Bacteria"/>
</dbReference>
<dbReference type="OrthoDB" id="9794483at2"/>
<keyword evidence="3 6" id="KW-0133">Cell shape</keyword>
<dbReference type="Pfam" id="PF14804">
    <property type="entry name" value="Jag_N"/>
    <property type="match status" value="1"/>
</dbReference>
<dbReference type="EMBL" id="JRJU01000012">
    <property type="protein sequence ID" value="KHF40059.1"/>
    <property type="molecule type" value="Genomic_DNA"/>
</dbReference>
<dbReference type="GO" id="GO:0008360">
    <property type="term" value="P:regulation of cell shape"/>
    <property type="evidence" value="ECO:0007669"/>
    <property type="project" value="UniProtKB-KW"/>
</dbReference>
<dbReference type="InterPro" id="IPR038008">
    <property type="entry name" value="Jag_KH"/>
</dbReference>
<evidence type="ECO:0000313" key="8">
    <source>
        <dbReference type="EMBL" id="KHF40059.1"/>
    </source>
</evidence>
<dbReference type="InterPro" id="IPR034079">
    <property type="entry name" value="R3H_KhpB"/>
</dbReference>
<comment type="domain">
    <text evidence="6">Has an N-terminal Jag-N domain and 2 RNA-binding domains (KH and R3H).</text>
</comment>
<dbReference type="GO" id="GO:0005737">
    <property type="term" value="C:cytoplasm"/>
    <property type="evidence" value="ECO:0007669"/>
    <property type="project" value="UniProtKB-SubCell"/>
</dbReference>
<dbReference type="InterPro" id="IPR036867">
    <property type="entry name" value="R3H_dom_sf"/>
</dbReference>
<dbReference type="SMART" id="SM00393">
    <property type="entry name" value="R3H"/>
    <property type="match status" value="1"/>
</dbReference>
<organism evidence="8 9">
    <name type="scientific">Halalkalibacter okhensis</name>
    <dbReference type="NCBI Taxonomy" id="333138"/>
    <lineage>
        <taxon>Bacteria</taxon>
        <taxon>Bacillati</taxon>
        <taxon>Bacillota</taxon>
        <taxon>Bacilli</taxon>
        <taxon>Bacillales</taxon>
        <taxon>Bacillaceae</taxon>
        <taxon>Halalkalibacter</taxon>
    </lineage>
</organism>
<protein>
    <recommendedName>
        <fullName evidence="6">RNA-binding protein KhpB</fullName>
    </recommendedName>
    <alternativeName>
        <fullName evidence="6">RNA-binding protein EloR</fullName>
    </alternativeName>
</protein>
<dbReference type="Pfam" id="PF13083">
    <property type="entry name" value="KH_KhpA-B"/>
    <property type="match status" value="1"/>
</dbReference>
<dbReference type="GO" id="GO:0071555">
    <property type="term" value="P:cell wall organization"/>
    <property type="evidence" value="ECO:0007669"/>
    <property type="project" value="UniProtKB-KW"/>
</dbReference>
<feature type="region of interest" description="Jag_N domain" evidence="6">
    <location>
        <begin position="5"/>
        <end position="55"/>
    </location>
</feature>
<dbReference type="Proteomes" id="UP000030832">
    <property type="component" value="Unassembled WGS sequence"/>
</dbReference>
<dbReference type="STRING" id="333138.LQ50_11080"/>
<evidence type="ECO:0000256" key="5">
    <source>
        <dbReference type="ARBA" id="ARBA00023316"/>
    </source>
</evidence>
<evidence type="ECO:0000256" key="1">
    <source>
        <dbReference type="ARBA" id="ARBA00022490"/>
    </source>
</evidence>
<dbReference type="CDD" id="cd02414">
    <property type="entry name" value="KH-II_Jag"/>
    <property type="match status" value="1"/>
</dbReference>
<evidence type="ECO:0000256" key="2">
    <source>
        <dbReference type="ARBA" id="ARBA00022884"/>
    </source>
</evidence>
<keyword evidence="4 6" id="KW-0143">Chaperone</keyword>
<gene>
    <name evidence="6" type="primary">khpB</name>
    <name evidence="6" type="synonym">eloR</name>
    <name evidence="8" type="ORF">LQ50_11080</name>
</gene>
<keyword evidence="8" id="KW-0238">DNA-binding</keyword>
<dbReference type="PANTHER" id="PTHR35800:SF1">
    <property type="entry name" value="RNA-BINDING PROTEIN KHPB"/>
    <property type="match status" value="1"/>
</dbReference>
<dbReference type="AlphaFoldDB" id="A0A0B0IJ17"/>
<reference evidence="8 9" key="1">
    <citation type="submission" date="2014-09" db="EMBL/GenBank/DDBJ databases">
        <title>Genome sequencing and annotation of Bacillus Okhensis strain Kh10-101T.</title>
        <authorList>
            <person name="Prakash J.S."/>
        </authorList>
    </citation>
    <scope>NUCLEOTIDE SEQUENCE [LARGE SCALE GENOMIC DNA]</scope>
    <source>
        <strain evidence="9">Kh10-101T</strain>
    </source>
</reference>
<feature type="domain" description="R3H" evidence="7">
    <location>
        <begin position="141"/>
        <end position="206"/>
    </location>
</feature>
<accession>A0A0B0IJ17</accession>
<dbReference type="HAMAP" id="MF_00867">
    <property type="entry name" value="KhpB"/>
    <property type="match status" value="1"/>
</dbReference>
<evidence type="ECO:0000256" key="6">
    <source>
        <dbReference type="HAMAP-Rule" id="MF_00867"/>
    </source>
</evidence>
<keyword evidence="9" id="KW-1185">Reference proteome</keyword>
<dbReference type="Pfam" id="PF01424">
    <property type="entry name" value="R3H"/>
    <property type="match status" value="1"/>
</dbReference>
<dbReference type="InterPro" id="IPR039247">
    <property type="entry name" value="KhpB"/>
</dbReference>
<keyword evidence="5 6" id="KW-0961">Cell wall biogenesis/degradation</keyword>
<evidence type="ECO:0000256" key="4">
    <source>
        <dbReference type="ARBA" id="ARBA00023186"/>
    </source>
</evidence>
<evidence type="ECO:0000259" key="7">
    <source>
        <dbReference type="PROSITE" id="PS51061"/>
    </source>
</evidence>
<dbReference type="Gene3D" id="3.30.30.80">
    <property type="entry name" value="probable RNA-binding protein from clostridium symbiosum atcc 14940"/>
    <property type="match status" value="1"/>
</dbReference>
<keyword evidence="2 6" id="KW-0694">RNA-binding</keyword>
<dbReference type="SUPFAM" id="SSF82708">
    <property type="entry name" value="R3H domain"/>
    <property type="match status" value="1"/>
</dbReference>
<dbReference type="PROSITE" id="PS51061">
    <property type="entry name" value="R3H"/>
    <property type="match status" value="1"/>
</dbReference>
<comment type="function">
    <text evidence="6">A probable RNA chaperone. Forms a complex with KhpA which binds to cellular RNA and controls its expression. Plays a role in peptidoglycan (PG) homeostasis and cell length regulation.</text>
</comment>
<dbReference type="InterPro" id="IPR038247">
    <property type="entry name" value="Jag_N_dom_sf"/>
</dbReference>
<dbReference type="GO" id="GO:0009252">
    <property type="term" value="P:peptidoglycan biosynthetic process"/>
    <property type="evidence" value="ECO:0007669"/>
    <property type="project" value="UniProtKB-UniRule"/>
</dbReference>
<dbReference type="NCBIfam" id="NF041568">
    <property type="entry name" value="Jag_EloR"/>
    <property type="match status" value="1"/>
</dbReference>
<proteinExistence type="inferred from homology"/>
<comment type="similarity">
    <text evidence="6">Belongs to the KhpB RNA-binding protein family.</text>
</comment>
<dbReference type="InterPro" id="IPR001374">
    <property type="entry name" value="R3H_dom"/>
</dbReference>
<dbReference type="GO" id="GO:0003723">
    <property type="term" value="F:RNA binding"/>
    <property type="evidence" value="ECO:0007669"/>
    <property type="project" value="UniProtKB-UniRule"/>
</dbReference>
<comment type="caution">
    <text evidence="8">The sequence shown here is derived from an EMBL/GenBank/DDBJ whole genome shotgun (WGS) entry which is preliminary data.</text>
</comment>
<name>A0A0B0IJ17_9BACI</name>
<dbReference type="Gene3D" id="3.30.1370.50">
    <property type="entry name" value="R3H-like domain"/>
    <property type="match status" value="1"/>
</dbReference>
<dbReference type="PANTHER" id="PTHR35800">
    <property type="entry name" value="PROTEIN JAG"/>
    <property type="match status" value="1"/>
</dbReference>
<dbReference type="RefSeq" id="WP_034628884.1">
    <property type="nucleotide sequence ID" value="NZ_JRJU01000012.1"/>
</dbReference>
<comment type="subcellular location">
    <subcellularLocation>
        <location evidence="6">Cytoplasm</location>
    </subcellularLocation>
</comment>
<evidence type="ECO:0000256" key="3">
    <source>
        <dbReference type="ARBA" id="ARBA00022960"/>
    </source>
</evidence>
<dbReference type="CDD" id="cd02644">
    <property type="entry name" value="R3H_jag"/>
    <property type="match status" value="1"/>
</dbReference>
<dbReference type="GO" id="GO:0003677">
    <property type="term" value="F:DNA binding"/>
    <property type="evidence" value="ECO:0007669"/>
    <property type="project" value="UniProtKB-KW"/>
</dbReference>
<dbReference type="SMART" id="SM01245">
    <property type="entry name" value="Jag_N"/>
    <property type="match status" value="1"/>
</dbReference>
<dbReference type="InterPro" id="IPR015946">
    <property type="entry name" value="KH_dom-like_a/b"/>
</dbReference>
<evidence type="ECO:0000313" key="9">
    <source>
        <dbReference type="Proteomes" id="UP000030832"/>
    </source>
</evidence>
<dbReference type="InterPro" id="IPR032782">
    <property type="entry name" value="KhpB_N"/>
</dbReference>
<comment type="subunit">
    <text evidence="6">Forms a complex with KhpA.</text>
</comment>
<keyword evidence="1 6" id="KW-0963">Cytoplasm</keyword>